<sequence length="148" mass="16801">MCAWNYILYDTWSKLRFVDTSLFVPRISTVLKHRSASVTLPLAANSEWVCGEASVERKVQETARRADPIFLRRQAHLLACMHEVNQLFKLADSACFLSVQRDGVCVMVSVTARRTLESGFVSYSLARRMDCRFSPQTPTWEAPHSDAS</sequence>
<reference evidence="1" key="1">
    <citation type="journal article" date="2023" name="G3 (Bethesda)">
        <title>A reference genome for the long-term kleptoplast-retaining sea slug Elysia crispata morphotype clarki.</title>
        <authorList>
            <person name="Eastman K.E."/>
            <person name="Pendleton A.L."/>
            <person name="Shaikh M.A."/>
            <person name="Suttiyut T."/>
            <person name="Ogas R."/>
            <person name="Tomko P."/>
            <person name="Gavelis G."/>
            <person name="Widhalm J.R."/>
            <person name="Wisecaver J.H."/>
        </authorList>
    </citation>
    <scope>NUCLEOTIDE SEQUENCE</scope>
    <source>
        <strain evidence="1">ECLA1</strain>
    </source>
</reference>
<comment type="caution">
    <text evidence="1">The sequence shown here is derived from an EMBL/GenBank/DDBJ whole genome shotgun (WGS) entry which is preliminary data.</text>
</comment>
<proteinExistence type="predicted"/>
<dbReference type="AlphaFoldDB" id="A0AAE1AES3"/>
<evidence type="ECO:0000313" key="1">
    <source>
        <dbReference type="EMBL" id="KAK3785352.1"/>
    </source>
</evidence>
<protein>
    <submittedName>
        <fullName evidence="1">Uncharacterized protein</fullName>
    </submittedName>
</protein>
<evidence type="ECO:0000313" key="2">
    <source>
        <dbReference type="Proteomes" id="UP001283361"/>
    </source>
</evidence>
<accession>A0AAE1AES3</accession>
<name>A0AAE1AES3_9GAST</name>
<organism evidence="1 2">
    <name type="scientific">Elysia crispata</name>
    <name type="common">lettuce slug</name>
    <dbReference type="NCBI Taxonomy" id="231223"/>
    <lineage>
        <taxon>Eukaryota</taxon>
        <taxon>Metazoa</taxon>
        <taxon>Spiralia</taxon>
        <taxon>Lophotrochozoa</taxon>
        <taxon>Mollusca</taxon>
        <taxon>Gastropoda</taxon>
        <taxon>Heterobranchia</taxon>
        <taxon>Euthyneura</taxon>
        <taxon>Panpulmonata</taxon>
        <taxon>Sacoglossa</taxon>
        <taxon>Placobranchoidea</taxon>
        <taxon>Plakobranchidae</taxon>
        <taxon>Elysia</taxon>
    </lineage>
</organism>
<dbReference type="Proteomes" id="UP001283361">
    <property type="component" value="Unassembled WGS sequence"/>
</dbReference>
<gene>
    <name evidence="1" type="ORF">RRG08_045575</name>
</gene>
<dbReference type="EMBL" id="JAWDGP010002132">
    <property type="protein sequence ID" value="KAK3785352.1"/>
    <property type="molecule type" value="Genomic_DNA"/>
</dbReference>
<keyword evidence="2" id="KW-1185">Reference proteome</keyword>